<name>A0A2G6E348_9BACT</name>
<dbReference type="PANTHER" id="PTHR12993:SF30">
    <property type="entry name" value="N-ACETYL-ALPHA-D-GLUCOSAMINYL L-MALATE DEACETYLASE 1"/>
    <property type="match status" value="1"/>
</dbReference>
<dbReference type="Pfam" id="PF02585">
    <property type="entry name" value="PIG-L"/>
    <property type="match status" value="1"/>
</dbReference>
<gene>
    <name evidence="1" type="ORF">CSB45_11635</name>
</gene>
<sequence length="253" mass="28618">MSRRVFALSCHPDDIEFMMGGTLFLLKDAGCEVHYMNLANGSCGTMEYSVGDIVLIRRQEARNAAELLGAEYHESLVNDLEVLYTQHLIRRVAAVIRQVEPDIMLLPSPEDYMEDHMNTARIAVTAAFCRGMPNYDSIPPVPPIQKDVVLYHALPYGLTDGLRRRIEADFFVDISSAIDRKEEMLACHASQKTWLDASQGMNAYLTTMRDMSAEVGVMSGRFRFAEGWRRRSHLGYCSPDADPLYECLRAYCC</sequence>
<dbReference type="SUPFAM" id="SSF102588">
    <property type="entry name" value="LmbE-like"/>
    <property type="match status" value="1"/>
</dbReference>
<dbReference type="GO" id="GO:0016811">
    <property type="term" value="F:hydrolase activity, acting on carbon-nitrogen (but not peptide) bonds, in linear amides"/>
    <property type="evidence" value="ECO:0007669"/>
    <property type="project" value="TreeGrafter"/>
</dbReference>
<protein>
    <submittedName>
        <fullName evidence="1">LmbE family protein</fullName>
    </submittedName>
</protein>
<dbReference type="PANTHER" id="PTHR12993">
    <property type="entry name" value="N-ACETYLGLUCOSAMINYL-PHOSPHATIDYLINOSITOL DE-N-ACETYLASE-RELATED"/>
    <property type="match status" value="1"/>
</dbReference>
<dbReference type="EMBL" id="PDPS01000035">
    <property type="protein sequence ID" value="PID56332.1"/>
    <property type="molecule type" value="Genomic_DNA"/>
</dbReference>
<accession>A0A2G6E348</accession>
<evidence type="ECO:0000313" key="1">
    <source>
        <dbReference type="EMBL" id="PID56332.1"/>
    </source>
</evidence>
<dbReference type="InterPro" id="IPR024078">
    <property type="entry name" value="LmbE-like_dom_sf"/>
</dbReference>
<dbReference type="InterPro" id="IPR003737">
    <property type="entry name" value="GlcNAc_PI_deacetylase-related"/>
</dbReference>
<evidence type="ECO:0000313" key="2">
    <source>
        <dbReference type="Proteomes" id="UP000229740"/>
    </source>
</evidence>
<organism evidence="1 2">
    <name type="scientific">candidate division KSB3 bacterium</name>
    <dbReference type="NCBI Taxonomy" id="2044937"/>
    <lineage>
        <taxon>Bacteria</taxon>
        <taxon>candidate division KSB3</taxon>
    </lineage>
</organism>
<dbReference type="AlphaFoldDB" id="A0A2G6E348"/>
<proteinExistence type="predicted"/>
<reference evidence="1 2" key="1">
    <citation type="submission" date="2017-10" db="EMBL/GenBank/DDBJ databases">
        <title>Novel microbial diversity and functional potential in the marine mammal oral microbiome.</title>
        <authorList>
            <person name="Dudek N.K."/>
            <person name="Sun C.L."/>
            <person name="Burstein D."/>
            <person name="Kantor R.S."/>
            <person name="Aliaga Goltsman D.S."/>
            <person name="Bik E.M."/>
            <person name="Thomas B.C."/>
            <person name="Banfield J.F."/>
            <person name="Relman D.A."/>
        </authorList>
    </citation>
    <scope>NUCLEOTIDE SEQUENCE [LARGE SCALE GENOMIC DNA]</scope>
    <source>
        <strain evidence="1">DOLZORAL124_49_17</strain>
    </source>
</reference>
<dbReference type="Gene3D" id="3.40.50.10320">
    <property type="entry name" value="LmbE-like"/>
    <property type="match status" value="1"/>
</dbReference>
<dbReference type="Proteomes" id="UP000229740">
    <property type="component" value="Unassembled WGS sequence"/>
</dbReference>
<comment type="caution">
    <text evidence="1">The sequence shown here is derived from an EMBL/GenBank/DDBJ whole genome shotgun (WGS) entry which is preliminary data.</text>
</comment>